<feature type="region of interest" description="Disordered" evidence="1">
    <location>
        <begin position="1"/>
        <end position="61"/>
    </location>
</feature>
<feature type="compositionally biased region" description="Basic and acidic residues" evidence="1">
    <location>
        <begin position="8"/>
        <end position="17"/>
    </location>
</feature>
<comment type="caution">
    <text evidence="2">The sequence shown here is derived from an EMBL/GenBank/DDBJ whole genome shotgun (WGS) entry which is preliminary data.</text>
</comment>
<accession>A0A8S9ZK35</accession>
<organism evidence="2 3">
    <name type="scientific">Meloidogyne graminicola</name>
    <dbReference type="NCBI Taxonomy" id="189291"/>
    <lineage>
        <taxon>Eukaryota</taxon>
        <taxon>Metazoa</taxon>
        <taxon>Ecdysozoa</taxon>
        <taxon>Nematoda</taxon>
        <taxon>Chromadorea</taxon>
        <taxon>Rhabditida</taxon>
        <taxon>Tylenchina</taxon>
        <taxon>Tylenchomorpha</taxon>
        <taxon>Tylenchoidea</taxon>
        <taxon>Meloidogynidae</taxon>
        <taxon>Meloidogyninae</taxon>
        <taxon>Meloidogyne</taxon>
    </lineage>
</organism>
<proteinExistence type="predicted"/>
<dbReference type="EMBL" id="JABEBT010000075">
    <property type="protein sequence ID" value="KAF7633512.1"/>
    <property type="molecule type" value="Genomic_DNA"/>
</dbReference>
<feature type="non-terminal residue" evidence="2">
    <location>
        <position position="1"/>
    </location>
</feature>
<keyword evidence="3" id="KW-1185">Reference proteome</keyword>
<sequence length="92" mass="9969">ILNSVEGVKGKEKEKEASQSLSNSTGSKGEKEAVSDSEGSTGSGKTKKPESPFNNKLKAKVEEKKKAKVRSVVAQWKKAVENKVKILKIEII</sequence>
<reference evidence="2" key="1">
    <citation type="journal article" date="2020" name="Ecol. Evol.">
        <title>Genome structure and content of the rice root-knot nematode (Meloidogyne graminicola).</title>
        <authorList>
            <person name="Phan N.T."/>
            <person name="Danchin E.G.J."/>
            <person name="Klopp C."/>
            <person name="Perfus-Barbeoch L."/>
            <person name="Kozlowski D.K."/>
            <person name="Koutsovoulos G.D."/>
            <person name="Lopez-Roques C."/>
            <person name="Bouchez O."/>
            <person name="Zahm M."/>
            <person name="Besnard G."/>
            <person name="Bellafiore S."/>
        </authorList>
    </citation>
    <scope>NUCLEOTIDE SEQUENCE</scope>
    <source>
        <strain evidence="2">VN-18</strain>
    </source>
</reference>
<gene>
    <name evidence="2" type="ORF">Mgra_00007093</name>
</gene>
<feature type="compositionally biased region" description="Polar residues" evidence="1">
    <location>
        <begin position="18"/>
        <end position="27"/>
    </location>
</feature>
<dbReference type="AlphaFoldDB" id="A0A8S9ZK35"/>
<name>A0A8S9ZK35_9BILA</name>
<dbReference type="Proteomes" id="UP000605970">
    <property type="component" value="Unassembled WGS sequence"/>
</dbReference>
<evidence type="ECO:0000256" key="1">
    <source>
        <dbReference type="SAM" id="MobiDB-lite"/>
    </source>
</evidence>
<evidence type="ECO:0000313" key="3">
    <source>
        <dbReference type="Proteomes" id="UP000605970"/>
    </source>
</evidence>
<evidence type="ECO:0000313" key="2">
    <source>
        <dbReference type="EMBL" id="KAF7633512.1"/>
    </source>
</evidence>
<protein>
    <submittedName>
        <fullName evidence="2">Uncharacterized protein</fullName>
    </submittedName>
</protein>